<feature type="repeat" description="ANK" evidence="1">
    <location>
        <begin position="42"/>
        <end position="68"/>
    </location>
</feature>
<dbReference type="Pfam" id="PF13637">
    <property type="entry name" value="Ank_4"/>
    <property type="match status" value="1"/>
</dbReference>
<dbReference type="AlphaFoldDB" id="A0AAV4HGG1"/>
<gene>
    <name evidence="2" type="ORF">ElyMa_006319100</name>
</gene>
<name>A0AAV4HGG1_9GAST</name>
<keyword evidence="2" id="KW-0418">Kinase</keyword>
<dbReference type="Proteomes" id="UP000762676">
    <property type="component" value="Unassembled WGS sequence"/>
</dbReference>
<dbReference type="GO" id="GO:0016301">
    <property type="term" value="F:kinase activity"/>
    <property type="evidence" value="ECO:0007669"/>
    <property type="project" value="UniProtKB-KW"/>
</dbReference>
<keyword evidence="3" id="KW-1185">Reference proteome</keyword>
<dbReference type="PROSITE" id="PS50297">
    <property type="entry name" value="ANK_REP_REGION"/>
    <property type="match status" value="1"/>
</dbReference>
<comment type="caution">
    <text evidence="2">The sequence shown here is derived from an EMBL/GenBank/DDBJ whole genome shotgun (WGS) entry which is preliminary data.</text>
</comment>
<dbReference type="InterPro" id="IPR002110">
    <property type="entry name" value="Ankyrin_rpt"/>
</dbReference>
<organism evidence="2 3">
    <name type="scientific">Elysia marginata</name>
    <dbReference type="NCBI Taxonomy" id="1093978"/>
    <lineage>
        <taxon>Eukaryota</taxon>
        <taxon>Metazoa</taxon>
        <taxon>Spiralia</taxon>
        <taxon>Lophotrochozoa</taxon>
        <taxon>Mollusca</taxon>
        <taxon>Gastropoda</taxon>
        <taxon>Heterobranchia</taxon>
        <taxon>Euthyneura</taxon>
        <taxon>Panpulmonata</taxon>
        <taxon>Sacoglossa</taxon>
        <taxon>Placobranchoidea</taxon>
        <taxon>Plakobranchidae</taxon>
        <taxon>Elysia</taxon>
    </lineage>
</organism>
<proteinExistence type="predicted"/>
<keyword evidence="2" id="KW-0808">Transferase</keyword>
<evidence type="ECO:0000256" key="1">
    <source>
        <dbReference type="PROSITE-ProRule" id="PRU00023"/>
    </source>
</evidence>
<evidence type="ECO:0000313" key="2">
    <source>
        <dbReference type="EMBL" id="GFR97242.1"/>
    </source>
</evidence>
<dbReference type="InterPro" id="IPR036770">
    <property type="entry name" value="Ankyrin_rpt-contain_sf"/>
</dbReference>
<accession>A0AAV4HGG1</accession>
<dbReference type="PROSITE" id="PS50088">
    <property type="entry name" value="ANK_REPEAT"/>
    <property type="match status" value="1"/>
</dbReference>
<protein>
    <submittedName>
        <fullName evidence="2">Leucine-rich repeat serine/threonine-protein kinase 1-like</fullName>
    </submittedName>
</protein>
<dbReference type="EMBL" id="BMAT01012693">
    <property type="protein sequence ID" value="GFR97242.1"/>
    <property type="molecule type" value="Genomic_DNA"/>
</dbReference>
<dbReference type="SUPFAM" id="SSF48403">
    <property type="entry name" value="Ankyrin repeat"/>
    <property type="match status" value="1"/>
</dbReference>
<keyword evidence="1" id="KW-0040">ANK repeat</keyword>
<reference evidence="2 3" key="1">
    <citation type="journal article" date="2021" name="Elife">
        <title>Chloroplast acquisition without the gene transfer in kleptoplastic sea slugs, Plakobranchus ocellatus.</title>
        <authorList>
            <person name="Maeda T."/>
            <person name="Takahashi S."/>
            <person name="Yoshida T."/>
            <person name="Shimamura S."/>
            <person name="Takaki Y."/>
            <person name="Nagai Y."/>
            <person name="Toyoda A."/>
            <person name="Suzuki Y."/>
            <person name="Arimoto A."/>
            <person name="Ishii H."/>
            <person name="Satoh N."/>
            <person name="Nishiyama T."/>
            <person name="Hasebe M."/>
            <person name="Maruyama T."/>
            <person name="Minagawa J."/>
            <person name="Obokata J."/>
            <person name="Shigenobu S."/>
        </authorList>
    </citation>
    <scope>NUCLEOTIDE SEQUENCE [LARGE SCALE GENOMIC DNA]</scope>
</reference>
<dbReference type="Gene3D" id="1.25.40.20">
    <property type="entry name" value="Ankyrin repeat-containing domain"/>
    <property type="match status" value="1"/>
</dbReference>
<sequence>MSENDSWPGQLIHQAALYNNEELLLCVLQGDERVNIDSQDICGRTAVYTAVSNDSLQCLHILLDNGGE</sequence>
<evidence type="ECO:0000313" key="3">
    <source>
        <dbReference type="Proteomes" id="UP000762676"/>
    </source>
</evidence>